<organism evidence="2 3">
    <name type="scientific">Seminavis robusta</name>
    <dbReference type="NCBI Taxonomy" id="568900"/>
    <lineage>
        <taxon>Eukaryota</taxon>
        <taxon>Sar</taxon>
        <taxon>Stramenopiles</taxon>
        <taxon>Ochrophyta</taxon>
        <taxon>Bacillariophyta</taxon>
        <taxon>Bacillariophyceae</taxon>
        <taxon>Bacillariophycidae</taxon>
        <taxon>Naviculales</taxon>
        <taxon>Naviculaceae</taxon>
        <taxon>Seminavis</taxon>
    </lineage>
</organism>
<dbReference type="EMBL" id="CAICTM010000588">
    <property type="protein sequence ID" value="CAB9513405.1"/>
    <property type="molecule type" value="Genomic_DNA"/>
</dbReference>
<keyword evidence="3" id="KW-1185">Reference proteome</keyword>
<gene>
    <name evidence="2" type="ORF">SEMRO_589_G171730.1</name>
</gene>
<feature type="compositionally biased region" description="Basic residues" evidence="1">
    <location>
        <begin position="64"/>
        <end position="78"/>
    </location>
</feature>
<dbReference type="AlphaFoldDB" id="A0A9N8E3T8"/>
<sequence>MGNCRSHPSLVDGTRKDDTHALDEGHLFHVKNPDIDSHGAAPERAPLSPAAALAAEDRSSDAFHRRRNKLKQRSSWKRSRRVFNDKSSSIEFHLNPSEEFGSTDTALLDLEDTLHMAQMLLETTADEKALSHEEIKAALQVYKELQRVLSVATRTGNLMARPCIKESQQQNSHDFHDRYTALVQEVHDAQMVVDKALANPAALRPLSVEALQEVNDFFVLDNSLRETTVGAARGHTMEEKLQIVNSMADTGLEEVILGAFGAKVSVDSQVAAHWKTNLGKSFDSTWGFTDAWDMAEHDQDEEEKLWSSVPDFFKAEERGEDYEFFTPSFVPKGNYSKEEVALFKEASKGF</sequence>
<reference evidence="2" key="1">
    <citation type="submission" date="2020-06" db="EMBL/GenBank/DDBJ databases">
        <authorList>
            <consortium name="Plant Systems Biology data submission"/>
        </authorList>
    </citation>
    <scope>NUCLEOTIDE SEQUENCE</scope>
    <source>
        <strain evidence="2">D6</strain>
    </source>
</reference>
<evidence type="ECO:0000256" key="1">
    <source>
        <dbReference type="SAM" id="MobiDB-lite"/>
    </source>
</evidence>
<proteinExistence type="predicted"/>
<evidence type="ECO:0000313" key="2">
    <source>
        <dbReference type="EMBL" id="CAB9513405.1"/>
    </source>
</evidence>
<feature type="region of interest" description="Disordered" evidence="1">
    <location>
        <begin position="49"/>
        <end position="78"/>
    </location>
</feature>
<comment type="caution">
    <text evidence="2">The sequence shown here is derived from an EMBL/GenBank/DDBJ whole genome shotgun (WGS) entry which is preliminary data.</text>
</comment>
<dbReference type="OrthoDB" id="5952569at2759"/>
<accession>A0A9N8E3T8</accession>
<evidence type="ECO:0000313" key="3">
    <source>
        <dbReference type="Proteomes" id="UP001153069"/>
    </source>
</evidence>
<name>A0A9N8E3T8_9STRA</name>
<dbReference type="Proteomes" id="UP001153069">
    <property type="component" value="Unassembled WGS sequence"/>
</dbReference>
<protein>
    <submittedName>
        <fullName evidence="2">Uncharacterized protein</fullName>
    </submittedName>
</protein>